<reference evidence="7 8" key="1">
    <citation type="submission" date="2020-01" db="EMBL/GenBank/DDBJ databases">
        <title>Genome sequencing of strain KACC 21507.</title>
        <authorList>
            <person name="Heo J."/>
            <person name="Kim S.-J."/>
            <person name="Kim J.-S."/>
            <person name="Hong S.-B."/>
            <person name="Kwon S.-W."/>
        </authorList>
    </citation>
    <scope>NUCLEOTIDE SEQUENCE [LARGE SCALE GENOMIC DNA]</scope>
    <source>
        <strain evidence="7 8">KACC 21507</strain>
    </source>
</reference>
<dbReference type="Proteomes" id="UP000463975">
    <property type="component" value="Chromosome"/>
</dbReference>
<keyword evidence="2" id="KW-1003">Cell membrane</keyword>
<dbReference type="RefSeq" id="WP_160618500.1">
    <property type="nucleotide sequence ID" value="NZ_CP047652.1"/>
</dbReference>
<organism evidence="7 8">
    <name type="scientific">Aristophania vespae</name>
    <dbReference type="NCBI Taxonomy" id="2697033"/>
    <lineage>
        <taxon>Bacteria</taxon>
        <taxon>Pseudomonadati</taxon>
        <taxon>Pseudomonadota</taxon>
        <taxon>Alphaproteobacteria</taxon>
        <taxon>Acetobacterales</taxon>
        <taxon>Acetobacteraceae</taxon>
        <taxon>Aristophania</taxon>
    </lineage>
</organism>
<dbReference type="GO" id="GO:0005886">
    <property type="term" value="C:plasma membrane"/>
    <property type="evidence" value="ECO:0007669"/>
    <property type="project" value="UniProtKB-SubCell"/>
</dbReference>
<dbReference type="EMBL" id="CP047652">
    <property type="protein sequence ID" value="QHI95423.1"/>
    <property type="molecule type" value="Genomic_DNA"/>
</dbReference>
<feature type="transmembrane region" description="Helical" evidence="6">
    <location>
        <begin position="156"/>
        <end position="177"/>
    </location>
</feature>
<evidence type="ECO:0000256" key="5">
    <source>
        <dbReference type="ARBA" id="ARBA00023136"/>
    </source>
</evidence>
<name>A0A6P1ND69_9PROT</name>
<dbReference type="AlphaFoldDB" id="A0A6P1ND69"/>
<evidence type="ECO:0000256" key="4">
    <source>
        <dbReference type="ARBA" id="ARBA00022989"/>
    </source>
</evidence>
<evidence type="ECO:0000256" key="2">
    <source>
        <dbReference type="ARBA" id="ARBA00022475"/>
    </source>
</evidence>
<comment type="subcellular location">
    <subcellularLocation>
        <location evidence="1">Cell membrane</location>
        <topology evidence="1">Multi-pass membrane protein</topology>
    </subcellularLocation>
</comment>
<feature type="transmembrane region" description="Helical" evidence="6">
    <location>
        <begin position="225"/>
        <end position="250"/>
    </location>
</feature>
<keyword evidence="5 6" id="KW-0472">Membrane</keyword>
<proteinExistence type="predicted"/>
<feature type="transmembrane region" description="Helical" evidence="6">
    <location>
        <begin position="133"/>
        <end position="150"/>
    </location>
</feature>
<evidence type="ECO:0000313" key="8">
    <source>
        <dbReference type="Proteomes" id="UP000463975"/>
    </source>
</evidence>
<dbReference type="Pfam" id="PF03706">
    <property type="entry name" value="LPG_synthase_TM"/>
    <property type="match status" value="1"/>
</dbReference>
<evidence type="ECO:0000313" key="7">
    <source>
        <dbReference type="EMBL" id="QHI95423.1"/>
    </source>
</evidence>
<evidence type="ECO:0000256" key="3">
    <source>
        <dbReference type="ARBA" id="ARBA00022692"/>
    </source>
</evidence>
<evidence type="ECO:0000256" key="1">
    <source>
        <dbReference type="ARBA" id="ARBA00004651"/>
    </source>
</evidence>
<evidence type="ECO:0000256" key="6">
    <source>
        <dbReference type="SAM" id="Phobius"/>
    </source>
</evidence>
<accession>A0A6P1ND69</accession>
<sequence length="341" mass="36965">MALNVKKTLPYLLTFAGILLFTFLSAKAGIDPVYVALKKVGLLGFFALVIIQLIINFGLGVSWKASTPKIALSRLTMARFVRDAASTCLPFSQLGGMLAGLKATVCEHPANPKNRVSWAEAIASNIIDITSETLGQIVFIILAILCLIGHQDAGKFIIPLIAGILILTIGISSFIWSQHKSGNILAKIGYFLSRHIAASWHESFKNKSDSFQNALDDLWKHPKNIAYGAFIHLIFWLGSAVITWVGLHFLGANISIFNAIAIEGVVCGMMTVGFLVPAALGVQEGAYIALGLVFGVSTDISFSLSLLRRGRDIVIGVPVLLLWQIAEIRHIRNLKETSPSK</sequence>
<feature type="transmembrane region" description="Helical" evidence="6">
    <location>
        <begin position="256"/>
        <end position="280"/>
    </location>
</feature>
<dbReference type="KEGG" id="bomb:GT348_03315"/>
<keyword evidence="8" id="KW-1185">Reference proteome</keyword>
<protein>
    <submittedName>
        <fullName evidence="7">HpnL family protein</fullName>
    </submittedName>
</protein>
<gene>
    <name evidence="7" type="ORF">GT348_03315</name>
</gene>
<feature type="transmembrane region" description="Helical" evidence="6">
    <location>
        <begin position="287"/>
        <end position="307"/>
    </location>
</feature>
<dbReference type="InterPro" id="IPR022791">
    <property type="entry name" value="L-PG_synthase/AglD"/>
</dbReference>
<keyword evidence="3 6" id="KW-0812">Transmembrane</keyword>
<dbReference type="NCBIfam" id="TIGR03476">
    <property type="entry name" value="HpnL"/>
    <property type="match status" value="1"/>
</dbReference>
<feature type="transmembrane region" description="Helical" evidence="6">
    <location>
        <begin position="44"/>
        <end position="63"/>
    </location>
</feature>
<keyword evidence="4 6" id="KW-1133">Transmembrane helix</keyword>